<gene>
    <name evidence="2" type="ORF">TRAPUB_8532</name>
</gene>
<proteinExistence type="predicted"/>
<organism evidence="2 3">
    <name type="scientific">Trametes pubescens</name>
    <name type="common">White-rot fungus</name>
    <dbReference type="NCBI Taxonomy" id="154538"/>
    <lineage>
        <taxon>Eukaryota</taxon>
        <taxon>Fungi</taxon>
        <taxon>Dikarya</taxon>
        <taxon>Basidiomycota</taxon>
        <taxon>Agaricomycotina</taxon>
        <taxon>Agaricomycetes</taxon>
        <taxon>Polyporales</taxon>
        <taxon>Polyporaceae</taxon>
        <taxon>Trametes</taxon>
    </lineage>
</organism>
<evidence type="ECO:0000313" key="2">
    <source>
        <dbReference type="EMBL" id="OJT14909.1"/>
    </source>
</evidence>
<keyword evidence="1" id="KW-0560">Oxidoreductase</keyword>
<dbReference type="OrthoDB" id="191139at2759"/>
<evidence type="ECO:0008006" key="4">
    <source>
        <dbReference type="Google" id="ProtNLM"/>
    </source>
</evidence>
<dbReference type="PANTHER" id="PTHR43157">
    <property type="entry name" value="PHOSPHATIDYLINOSITOL-GLYCAN BIOSYNTHESIS CLASS F PROTEIN-RELATED"/>
    <property type="match status" value="1"/>
</dbReference>
<protein>
    <recommendedName>
        <fullName evidence="4">WW domain-containing oxidoreductase</fullName>
    </recommendedName>
</protein>
<dbReference type="InterPro" id="IPR002347">
    <property type="entry name" value="SDR_fam"/>
</dbReference>
<keyword evidence="3" id="KW-1185">Reference proteome</keyword>
<dbReference type="Pfam" id="PF00106">
    <property type="entry name" value="adh_short"/>
    <property type="match status" value="1"/>
</dbReference>
<name>A0A1M2W4X8_TRAPU</name>
<evidence type="ECO:0000256" key="1">
    <source>
        <dbReference type="ARBA" id="ARBA00023002"/>
    </source>
</evidence>
<dbReference type="Gene3D" id="3.40.50.720">
    <property type="entry name" value="NAD(P)-binding Rossmann-like Domain"/>
    <property type="match status" value="1"/>
</dbReference>
<reference evidence="2 3" key="1">
    <citation type="submission" date="2016-10" db="EMBL/GenBank/DDBJ databases">
        <title>Genome sequence of the basidiomycete white-rot fungus Trametes pubescens.</title>
        <authorList>
            <person name="Makela M.R."/>
            <person name="Granchi Z."/>
            <person name="Peng M."/>
            <person name="De Vries R.P."/>
            <person name="Grigoriev I."/>
            <person name="Riley R."/>
            <person name="Hilden K."/>
        </authorList>
    </citation>
    <scope>NUCLEOTIDE SEQUENCE [LARGE SCALE GENOMIC DNA]</scope>
    <source>
        <strain evidence="2 3">FBCC735</strain>
    </source>
</reference>
<dbReference type="STRING" id="154538.A0A1M2W4X8"/>
<dbReference type="InterPro" id="IPR036291">
    <property type="entry name" value="NAD(P)-bd_dom_sf"/>
</dbReference>
<dbReference type="SUPFAM" id="SSF51735">
    <property type="entry name" value="NAD(P)-binding Rossmann-fold domains"/>
    <property type="match status" value="1"/>
</dbReference>
<dbReference type="EMBL" id="MNAD01000219">
    <property type="protein sequence ID" value="OJT14909.1"/>
    <property type="molecule type" value="Genomic_DNA"/>
</dbReference>
<dbReference type="OMA" id="LEMGTNC"/>
<accession>A0A1M2W4X8</accession>
<comment type="caution">
    <text evidence="2">The sequence shown here is derived from an EMBL/GenBank/DDBJ whole genome shotgun (WGS) entry which is preliminary data.</text>
</comment>
<evidence type="ECO:0000313" key="3">
    <source>
        <dbReference type="Proteomes" id="UP000184267"/>
    </source>
</evidence>
<dbReference type="PRINTS" id="PR00081">
    <property type="entry name" value="GDHRDH"/>
</dbReference>
<dbReference type="AlphaFoldDB" id="A0A1M2W4X8"/>
<dbReference type="Proteomes" id="UP000184267">
    <property type="component" value="Unassembled WGS sequence"/>
</dbReference>
<dbReference type="PANTHER" id="PTHR43157:SF31">
    <property type="entry name" value="PHOSPHATIDYLINOSITOL-GLYCAN BIOSYNTHESIS CLASS F PROTEIN"/>
    <property type="match status" value="1"/>
</dbReference>
<sequence>MPLFTEAARFAQFVWTVVSQLHPGKPKWTADHLPDLSGKVFIVTGGNTGIGRGTVKGLLLKNAKVYIATRSKERADRAIADLREETGKEALFLQVDLADLSSINKAAEEFKQRESQLDVLILNAGVLFPSPDALTAQGYDATFGVNIVGHFLLHRLLYPLLSASGRESDPSRVIWLSSMASYKPHRITYDAFREGPVRRRMDPFDLYSESKVGAVMLSTYLAKTCPADNVASIAVDPGYIKSEIYRSSPWYLKLFDWFLNFPVEYGAIGSLYAGAAPEGAGLNGKASEIYPSSSTPVSSWSLQYLKPWAQVVPPSQFSLDGKEQEKLWTWLEDQVQVYL</sequence>
<dbReference type="GO" id="GO:0016491">
    <property type="term" value="F:oxidoreductase activity"/>
    <property type="evidence" value="ECO:0007669"/>
    <property type="project" value="UniProtKB-KW"/>
</dbReference>